<keyword evidence="2" id="KW-1185">Reference proteome</keyword>
<comment type="caution">
    <text evidence="1">The sequence shown here is derived from an EMBL/GenBank/DDBJ whole genome shotgun (WGS) entry which is preliminary data.</text>
</comment>
<dbReference type="EMBL" id="BMAO01020540">
    <property type="protein sequence ID" value="GFQ68210.1"/>
    <property type="molecule type" value="Genomic_DNA"/>
</dbReference>
<protein>
    <submittedName>
        <fullName evidence="1">Uncharacterized protein</fullName>
    </submittedName>
</protein>
<evidence type="ECO:0000313" key="1">
    <source>
        <dbReference type="EMBL" id="GFQ68210.1"/>
    </source>
</evidence>
<name>A0A8X6K836_TRICU</name>
<dbReference type="AlphaFoldDB" id="A0A8X6K836"/>
<evidence type="ECO:0000313" key="2">
    <source>
        <dbReference type="Proteomes" id="UP000887116"/>
    </source>
</evidence>
<accession>A0A8X6K836</accession>
<dbReference type="Proteomes" id="UP000887116">
    <property type="component" value="Unassembled WGS sequence"/>
</dbReference>
<reference evidence="1" key="1">
    <citation type="submission" date="2020-07" db="EMBL/GenBank/DDBJ databases">
        <title>Multicomponent nature underlies the extraordinary mechanical properties of spider dragline silk.</title>
        <authorList>
            <person name="Kono N."/>
            <person name="Nakamura H."/>
            <person name="Mori M."/>
            <person name="Yoshida Y."/>
            <person name="Ohtoshi R."/>
            <person name="Malay A.D."/>
            <person name="Moran D.A.P."/>
            <person name="Tomita M."/>
            <person name="Numata K."/>
            <person name="Arakawa K."/>
        </authorList>
    </citation>
    <scope>NUCLEOTIDE SEQUENCE</scope>
</reference>
<gene>
    <name evidence="1" type="ORF">TNCT_461491</name>
</gene>
<proteinExistence type="predicted"/>
<organism evidence="1 2">
    <name type="scientific">Trichonephila clavata</name>
    <name type="common">Joro spider</name>
    <name type="synonym">Nephila clavata</name>
    <dbReference type="NCBI Taxonomy" id="2740835"/>
    <lineage>
        <taxon>Eukaryota</taxon>
        <taxon>Metazoa</taxon>
        <taxon>Ecdysozoa</taxon>
        <taxon>Arthropoda</taxon>
        <taxon>Chelicerata</taxon>
        <taxon>Arachnida</taxon>
        <taxon>Araneae</taxon>
        <taxon>Araneomorphae</taxon>
        <taxon>Entelegynae</taxon>
        <taxon>Araneoidea</taxon>
        <taxon>Nephilidae</taxon>
        <taxon>Trichonephila</taxon>
    </lineage>
</organism>
<sequence>MILFRTNRLSTEGQIKGQDPHRMTSPNRFIAYARKQIPSNSRNSPVWLTPHGHTLLLKFICKNTFIMSNAQPAVKQRQQQRVHRTNPANDTLMMAMTFPSLKSSAEERVDSPLARTQ</sequence>